<name>A0A5B7FQJ0_PORTR</name>
<gene>
    <name evidence="1" type="ORF">E2C01_040337</name>
</gene>
<evidence type="ECO:0000313" key="1">
    <source>
        <dbReference type="EMBL" id="MPC46614.1"/>
    </source>
</evidence>
<evidence type="ECO:0000313" key="2">
    <source>
        <dbReference type="Proteomes" id="UP000324222"/>
    </source>
</evidence>
<keyword evidence="2" id="KW-1185">Reference proteome</keyword>
<proteinExistence type="predicted"/>
<comment type="caution">
    <text evidence="1">The sequence shown here is derived from an EMBL/GenBank/DDBJ whole genome shotgun (WGS) entry which is preliminary data.</text>
</comment>
<protein>
    <submittedName>
        <fullName evidence="1">Uncharacterized protein</fullName>
    </submittedName>
</protein>
<sequence>MFPRQEQNVATSNPTFGELLGAIAAQKRELVRKIEKTPQKLNNAEIAVTFNLQEDHDRPHGIADFDFIGTQPDDLSLKAS</sequence>
<accession>A0A5B7FQJ0</accession>
<dbReference type="AlphaFoldDB" id="A0A5B7FQJ0"/>
<reference evidence="1 2" key="1">
    <citation type="submission" date="2019-05" db="EMBL/GenBank/DDBJ databases">
        <title>Another draft genome of Portunus trituberculatus and its Hox gene families provides insights of decapod evolution.</title>
        <authorList>
            <person name="Jeong J.-H."/>
            <person name="Song I."/>
            <person name="Kim S."/>
            <person name="Choi T."/>
            <person name="Kim D."/>
            <person name="Ryu S."/>
            <person name="Kim W."/>
        </authorList>
    </citation>
    <scope>NUCLEOTIDE SEQUENCE [LARGE SCALE GENOMIC DNA]</scope>
    <source>
        <tissue evidence="1">Muscle</tissue>
    </source>
</reference>
<organism evidence="1 2">
    <name type="scientific">Portunus trituberculatus</name>
    <name type="common">Swimming crab</name>
    <name type="synonym">Neptunus trituberculatus</name>
    <dbReference type="NCBI Taxonomy" id="210409"/>
    <lineage>
        <taxon>Eukaryota</taxon>
        <taxon>Metazoa</taxon>
        <taxon>Ecdysozoa</taxon>
        <taxon>Arthropoda</taxon>
        <taxon>Crustacea</taxon>
        <taxon>Multicrustacea</taxon>
        <taxon>Malacostraca</taxon>
        <taxon>Eumalacostraca</taxon>
        <taxon>Eucarida</taxon>
        <taxon>Decapoda</taxon>
        <taxon>Pleocyemata</taxon>
        <taxon>Brachyura</taxon>
        <taxon>Eubrachyura</taxon>
        <taxon>Portunoidea</taxon>
        <taxon>Portunidae</taxon>
        <taxon>Portuninae</taxon>
        <taxon>Portunus</taxon>
    </lineage>
</organism>
<dbReference type="EMBL" id="VSRR010007293">
    <property type="protein sequence ID" value="MPC46614.1"/>
    <property type="molecule type" value="Genomic_DNA"/>
</dbReference>
<dbReference type="Proteomes" id="UP000324222">
    <property type="component" value="Unassembled WGS sequence"/>
</dbReference>